<keyword evidence="2 11" id="KW-0813">Transport</keyword>
<evidence type="ECO:0000256" key="5">
    <source>
        <dbReference type="ARBA" id="ARBA00022692"/>
    </source>
</evidence>
<comment type="similarity">
    <text evidence="11 12">Belongs to the TonB-dependent receptor family.</text>
</comment>
<evidence type="ECO:0000256" key="4">
    <source>
        <dbReference type="ARBA" id="ARBA00022496"/>
    </source>
</evidence>
<dbReference type="Gene3D" id="2.40.170.20">
    <property type="entry name" value="TonB-dependent receptor, beta-barrel domain"/>
    <property type="match status" value="2"/>
</dbReference>
<dbReference type="GO" id="GO:0009279">
    <property type="term" value="C:cell outer membrane"/>
    <property type="evidence" value="ECO:0007669"/>
    <property type="project" value="UniProtKB-SubCell"/>
</dbReference>
<proteinExistence type="inferred from homology"/>
<dbReference type="PANTHER" id="PTHR32552:SF81">
    <property type="entry name" value="TONB-DEPENDENT OUTER MEMBRANE RECEPTOR"/>
    <property type="match status" value="1"/>
</dbReference>
<dbReference type="PROSITE" id="PS52016">
    <property type="entry name" value="TONB_DEPENDENT_REC_3"/>
    <property type="match status" value="1"/>
</dbReference>
<name>A0A6N3EJH8_9BACT</name>
<reference evidence="15" key="1">
    <citation type="submission" date="2019-11" db="EMBL/GenBank/DDBJ databases">
        <authorList>
            <person name="Feng L."/>
        </authorList>
    </citation>
    <scope>NUCLEOTIDE SEQUENCE</scope>
    <source>
        <strain evidence="15">PclaraLFYP37</strain>
    </source>
</reference>
<feature type="domain" description="TonB-dependent receptor plug" evidence="14">
    <location>
        <begin position="51"/>
        <end position="154"/>
    </location>
</feature>
<evidence type="ECO:0000256" key="6">
    <source>
        <dbReference type="ARBA" id="ARBA00023004"/>
    </source>
</evidence>
<evidence type="ECO:0000256" key="8">
    <source>
        <dbReference type="ARBA" id="ARBA00023077"/>
    </source>
</evidence>
<dbReference type="PANTHER" id="PTHR32552">
    <property type="entry name" value="FERRICHROME IRON RECEPTOR-RELATED"/>
    <property type="match status" value="1"/>
</dbReference>
<evidence type="ECO:0000256" key="1">
    <source>
        <dbReference type="ARBA" id="ARBA00004571"/>
    </source>
</evidence>
<evidence type="ECO:0000259" key="14">
    <source>
        <dbReference type="Pfam" id="PF07715"/>
    </source>
</evidence>
<evidence type="ECO:0000256" key="9">
    <source>
        <dbReference type="ARBA" id="ARBA00023136"/>
    </source>
</evidence>
<keyword evidence="7" id="KW-0406">Ion transport</keyword>
<keyword evidence="3 11" id="KW-1134">Transmembrane beta strand</keyword>
<keyword evidence="4" id="KW-0410">Iron transport</keyword>
<keyword evidence="6" id="KW-0408">Iron</keyword>
<keyword evidence="8 12" id="KW-0798">TonB box</keyword>
<gene>
    <name evidence="15" type="primary">fyuA</name>
    <name evidence="15" type="ORF">PCLFYP37_02717</name>
</gene>
<dbReference type="InterPro" id="IPR000531">
    <property type="entry name" value="Beta-barrel_TonB"/>
</dbReference>
<sequence>MDRLSIISAVLFLSGAPSYALPIEETAEDSARVKDIEEVVIVYSPKETGKLRQAPIAVSLFDRTALDDQHTASLKELSAFVPNFYMPDYGSSLTSAAYIRGIGSRINTPAVGLYVDNVGYADKSAYDIELLDVERVDVLRGPQATLYGRNAMGGLLRVFTRNPFHYQGTDIRLGTSVKDKGYQLSASHYQKTSHRMAYALSGFYKHSEGFFENVTRHETVGGNETGGGRVRVIYLPAEAWKLDFSTDYSYREDHGYPYRYLGVTEGEESRPDRIGRILYNRPSFYRRSLLNSSLNAQYTADKFILSSVTAYQNLNDNMTLDQDFTDADYFSLTQKQRINSWSEELTFKSRDNRRWEWTGGIYAMHQALRTKSPVSLTREFMNTVFDKANAAISPIGMGLTFDMPVSPYVADGAFDTPTTDLAAFHQSTFNDLFGAEGLSLVAGLRVEYEKMRLDYDYGGRMDYGVELTSPMMPLVLEGLSDDSRFRGSLKHDYVQWLPKVALQYHFSAQNNVYVSWSKGYRSGGYNVQMFSDLVQGDLKSRMMRSVKNKTAETLDGPMYDHMPEAVKQMIVHQIPQEEFSGTPAQTRFKPEYSYNYEAGGHFSFSDGKIQLDAAVFYMDVYDQQISKFVSSGLGRVMVNAGRGRSCGTEIGLRGGWLDNRLTWHASYGYTHSVFKRYEAQEARTETAQEAVNYDGNHVPFVPMHTLAAGVEYEQLLEHHKIKSYFFGVNTTGAGKIYWSEDNAFHQPFYALLNAHAGLDFGSVRIDIWGKNLTDTDYDAFFFTSAATTRNLKFGQRGNPLQFGVDVSLHF</sequence>
<dbReference type="InterPro" id="IPR039426">
    <property type="entry name" value="TonB-dep_rcpt-like"/>
</dbReference>
<evidence type="ECO:0000313" key="15">
    <source>
        <dbReference type="EMBL" id="VYU38891.1"/>
    </source>
</evidence>
<evidence type="ECO:0000259" key="13">
    <source>
        <dbReference type="Pfam" id="PF00593"/>
    </source>
</evidence>
<keyword evidence="10 11" id="KW-0998">Cell outer membrane</keyword>
<dbReference type="InterPro" id="IPR036942">
    <property type="entry name" value="Beta-barrel_TonB_sf"/>
</dbReference>
<dbReference type="GO" id="GO:0006826">
    <property type="term" value="P:iron ion transport"/>
    <property type="evidence" value="ECO:0007669"/>
    <property type="project" value="UniProtKB-KW"/>
</dbReference>
<evidence type="ECO:0000256" key="12">
    <source>
        <dbReference type="RuleBase" id="RU003357"/>
    </source>
</evidence>
<evidence type="ECO:0000256" key="7">
    <source>
        <dbReference type="ARBA" id="ARBA00023065"/>
    </source>
</evidence>
<keyword evidence="5 11" id="KW-0812">Transmembrane</keyword>
<evidence type="ECO:0000256" key="3">
    <source>
        <dbReference type="ARBA" id="ARBA00022452"/>
    </source>
</evidence>
<dbReference type="Pfam" id="PF07715">
    <property type="entry name" value="Plug"/>
    <property type="match status" value="1"/>
</dbReference>
<evidence type="ECO:0000256" key="10">
    <source>
        <dbReference type="ARBA" id="ARBA00023237"/>
    </source>
</evidence>
<dbReference type="EMBL" id="CACRUT010000015">
    <property type="protein sequence ID" value="VYU38891.1"/>
    <property type="molecule type" value="Genomic_DNA"/>
</dbReference>
<evidence type="ECO:0000256" key="2">
    <source>
        <dbReference type="ARBA" id="ARBA00022448"/>
    </source>
</evidence>
<keyword evidence="15" id="KW-0675">Receptor</keyword>
<dbReference type="SUPFAM" id="SSF56935">
    <property type="entry name" value="Porins"/>
    <property type="match status" value="1"/>
</dbReference>
<comment type="subcellular location">
    <subcellularLocation>
        <location evidence="1 11">Cell outer membrane</location>
        <topology evidence="1 11">Multi-pass membrane protein</topology>
    </subcellularLocation>
</comment>
<dbReference type="Pfam" id="PF00593">
    <property type="entry name" value="TonB_dep_Rec_b-barrel"/>
    <property type="match status" value="1"/>
</dbReference>
<organism evidence="15">
    <name type="scientific">Paraprevotella clara</name>
    <dbReference type="NCBI Taxonomy" id="454154"/>
    <lineage>
        <taxon>Bacteria</taxon>
        <taxon>Pseudomonadati</taxon>
        <taxon>Bacteroidota</taxon>
        <taxon>Bacteroidia</taxon>
        <taxon>Bacteroidales</taxon>
        <taxon>Prevotellaceae</taxon>
        <taxon>Paraprevotella</taxon>
    </lineage>
</organism>
<dbReference type="InterPro" id="IPR012910">
    <property type="entry name" value="Plug_dom"/>
</dbReference>
<keyword evidence="9 11" id="KW-0472">Membrane</keyword>
<protein>
    <submittedName>
        <fullName evidence="15">Pesticin receptor</fullName>
    </submittedName>
</protein>
<dbReference type="AlphaFoldDB" id="A0A6N3EJH8"/>
<feature type="domain" description="TonB-dependent receptor-like beta-barrel" evidence="13">
    <location>
        <begin position="247"/>
        <end position="772"/>
    </location>
</feature>
<dbReference type="RefSeq" id="WP_412442113.1">
    <property type="nucleotide sequence ID" value="NZ_CACRUT010000015.1"/>
</dbReference>
<evidence type="ECO:0000256" key="11">
    <source>
        <dbReference type="PROSITE-ProRule" id="PRU01360"/>
    </source>
</evidence>
<accession>A0A6N3EJH8</accession>